<dbReference type="RefSeq" id="WP_116064421.1">
    <property type="nucleotide sequence ID" value="NZ_QRDZ01000033.1"/>
</dbReference>
<dbReference type="GO" id="GO:0003841">
    <property type="term" value="F:1-acylglycerol-3-phosphate O-acyltransferase activity"/>
    <property type="evidence" value="ECO:0007669"/>
    <property type="project" value="TreeGrafter"/>
</dbReference>
<gene>
    <name evidence="4" type="ORF">DFP98_1334</name>
</gene>
<protein>
    <submittedName>
        <fullName evidence="4">1-acyl-sn-glycerol-3-phosphate acyltransferase</fullName>
    </submittedName>
</protein>
<keyword evidence="5" id="KW-1185">Reference proteome</keyword>
<evidence type="ECO:0000256" key="1">
    <source>
        <dbReference type="ARBA" id="ARBA00022679"/>
    </source>
</evidence>
<dbReference type="SUPFAM" id="SSF69593">
    <property type="entry name" value="Glycerol-3-phosphate (1)-acyltransferase"/>
    <property type="match status" value="1"/>
</dbReference>
<comment type="caution">
    <text evidence="4">The sequence shown here is derived from an EMBL/GenBank/DDBJ whole genome shotgun (WGS) entry which is preliminary data.</text>
</comment>
<dbReference type="CDD" id="cd07989">
    <property type="entry name" value="LPLAT_AGPAT-like"/>
    <property type="match status" value="1"/>
</dbReference>
<dbReference type="PANTHER" id="PTHR10434">
    <property type="entry name" value="1-ACYL-SN-GLYCEROL-3-PHOSPHATE ACYLTRANSFERASE"/>
    <property type="match status" value="1"/>
</dbReference>
<dbReference type="PANTHER" id="PTHR10434:SF11">
    <property type="entry name" value="1-ACYL-SN-GLYCEROL-3-PHOSPHATE ACYLTRANSFERASE"/>
    <property type="match status" value="1"/>
</dbReference>
<dbReference type="OrthoDB" id="9803035at2"/>
<evidence type="ECO:0000313" key="4">
    <source>
        <dbReference type="EMBL" id="RED58658.1"/>
    </source>
</evidence>
<reference evidence="4 5" key="1">
    <citation type="submission" date="2018-07" db="EMBL/GenBank/DDBJ databases">
        <title>Genomic Encyclopedia of Type Strains, Phase III (KMG-III): the genomes of soil and plant-associated and newly described type strains.</title>
        <authorList>
            <person name="Whitman W."/>
        </authorList>
    </citation>
    <scope>NUCLEOTIDE SEQUENCE [LARGE SCALE GENOMIC DNA]</scope>
    <source>
        <strain evidence="4 5">CECT 7287</strain>
    </source>
</reference>
<name>A0A3D9IA72_9BACL</name>
<dbReference type="Proteomes" id="UP000256977">
    <property type="component" value="Unassembled WGS sequence"/>
</dbReference>
<keyword evidence="2 4" id="KW-0012">Acyltransferase</keyword>
<accession>A0A3D9IA72</accession>
<sequence length="195" mass="21414">MLYRIARAILRVLYALLYRLEARGIENIPREGPVVLCSNHRSLQDPITLGVCVPRKVHYMAKEELFRIPLFGSLIRGVGAFPVKRGGVSKEAIRTAITLLQGGNVMGIFPEGTRNEAVGMGKRGAVTMAVRGKAIVVPVALVGEYRIFRKMVAVYGAPIDLKPFAEQGTTESMEEATELIMSRIKEMMKTGQPAS</sequence>
<dbReference type="Pfam" id="PF01553">
    <property type="entry name" value="Acyltransferase"/>
    <property type="match status" value="1"/>
</dbReference>
<dbReference type="AlphaFoldDB" id="A0A3D9IA72"/>
<feature type="domain" description="Phospholipid/glycerol acyltransferase" evidence="3">
    <location>
        <begin position="34"/>
        <end position="144"/>
    </location>
</feature>
<proteinExistence type="predicted"/>
<keyword evidence="1 4" id="KW-0808">Transferase</keyword>
<dbReference type="SMART" id="SM00563">
    <property type="entry name" value="PlsC"/>
    <property type="match status" value="1"/>
</dbReference>
<dbReference type="InterPro" id="IPR002123">
    <property type="entry name" value="Plipid/glycerol_acylTrfase"/>
</dbReference>
<evidence type="ECO:0000256" key="2">
    <source>
        <dbReference type="ARBA" id="ARBA00023315"/>
    </source>
</evidence>
<evidence type="ECO:0000313" key="5">
    <source>
        <dbReference type="Proteomes" id="UP000256977"/>
    </source>
</evidence>
<organism evidence="4 5">
    <name type="scientific">Cohnella phaseoli</name>
    <dbReference type="NCBI Taxonomy" id="456490"/>
    <lineage>
        <taxon>Bacteria</taxon>
        <taxon>Bacillati</taxon>
        <taxon>Bacillota</taxon>
        <taxon>Bacilli</taxon>
        <taxon>Bacillales</taxon>
        <taxon>Paenibacillaceae</taxon>
        <taxon>Cohnella</taxon>
    </lineage>
</organism>
<dbReference type="GO" id="GO:0006654">
    <property type="term" value="P:phosphatidic acid biosynthetic process"/>
    <property type="evidence" value="ECO:0007669"/>
    <property type="project" value="TreeGrafter"/>
</dbReference>
<dbReference type="EMBL" id="QRDZ01000033">
    <property type="protein sequence ID" value="RED58658.1"/>
    <property type="molecule type" value="Genomic_DNA"/>
</dbReference>
<evidence type="ECO:0000259" key="3">
    <source>
        <dbReference type="SMART" id="SM00563"/>
    </source>
</evidence>